<dbReference type="Gene3D" id="3.40.50.12030">
    <property type="entry name" value="Uncharacterised protein family UPF0261, NC domain"/>
    <property type="match status" value="1"/>
</dbReference>
<dbReference type="InterPro" id="IPR008322">
    <property type="entry name" value="UPF0261"/>
</dbReference>
<sequence>MDQFCVIGLADAATGGHPRPYAQVDDDREVAVATVVLLGTLDTKTEEYRWVRDQLRDAGCDVLLINVGTFAHGAELADIGADEVARAAGAELDRLRDAGDRGAAMDAMATGAAVIVRRLLDEGRLDGLLAIGGSGGSSVAARALQALPVGVPKLLVSTMASGDVRPYVGDVDVTLMYSVVDISGINRLSRAVLGNAAAAVAGMAQRYARVRGESGDDIGDERKLVAATMFGLTTPAVDEARDELTGLGYEVLVFHATGSGGRAMEALAASGMLDGVLDLTTTELADDLVGGVLTAGPDRLEAAGRAGIPQVVSVGALDMVNFGPRDTVPERFADRRFLVHNPTVTLMRTTRDEMAALGARIGDKLRRATGPVEVYLPAKGVSGIDVEGGPFADPDADAACFTALRDALKDTGVPVHDVDAAINDPGFGRTAAQALHRLISASDFARRTGE</sequence>
<evidence type="ECO:0000259" key="1">
    <source>
        <dbReference type="Pfam" id="PF06792"/>
    </source>
</evidence>
<comment type="caution">
    <text evidence="3">The sequence shown here is derived from an EMBL/GenBank/DDBJ whole genome shotgun (WGS) entry which is preliminary data.</text>
</comment>
<dbReference type="PIRSF" id="PIRSF033271">
    <property type="entry name" value="UCP033271"/>
    <property type="match status" value="1"/>
</dbReference>
<dbReference type="EMBL" id="BMMN01000003">
    <property type="protein sequence ID" value="GGO07271.1"/>
    <property type="molecule type" value="Genomic_DNA"/>
</dbReference>
<organism evidence="3 4">
    <name type="scientific">Microbispora bryophytorum</name>
    <dbReference type="NCBI Taxonomy" id="1460882"/>
    <lineage>
        <taxon>Bacteria</taxon>
        <taxon>Bacillati</taxon>
        <taxon>Actinomycetota</taxon>
        <taxon>Actinomycetes</taxon>
        <taxon>Streptosporangiales</taxon>
        <taxon>Streptosporangiaceae</taxon>
        <taxon>Microbispora</taxon>
    </lineage>
</organism>
<feature type="domain" description="UPF0261" evidence="2">
    <location>
        <begin position="222"/>
        <end position="438"/>
    </location>
</feature>
<dbReference type="Gene3D" id="3.40.50.12020">
    <property type="entry name" value="Uncharacterised protein family UPF0261, NN domain"/>
    <property type="match status" value="1"/>
</dbReference>
<evidence type="ECO:0000259" key="2">
    <source>
        <dbReference type="Pfam" id="PF23189"/>
    </source>
</evidence>
<accession>A0A8H9GXG3</accession>
<evidence type="ECO:0000313" key="4">
    <source>
        <dbReference type="Proteomes" id="UP000653480"/>
    </source>
</evidence>
<reference evidence="3" key="2">
    <citation type="submission" date="2020-09" db="EMBL/GenBank/DDBJ databases">
        <authorList>
            <person name="Sun Q."/>
            <person name="Zhou Y."/>
        </authorList>
    </citation>
    <scope>NUCLEOTIDE SEQUENCE</scope>
    <source>
        <strain evidence="3">CGMCC 4.7138</strain>
    </source>
</reference>
<dbReference type="Pfam" id="PF23189">
    <property type="entry name" value="UPF0261_C"/>
    <property type="match status" value="1"/>
</dbReference>
<dbReference type="PANTHER" id="PTHR31862:SF1">
    <property type="entry name" value="UPF0261 DOMAIN PROTEIN (AFU_ORTHOLOGUE AFUA_1G10120)"/>
    <property type="match status" value="1"/>
</dbReference>
<dbReference type="CDD" id="cd15488">
    <property type="entry name" value="Tm-1-like"/>
    <property type="match status" value="1"/>
</dbReference>
<dbReference type="NCBIfam" id="NF002674">
    <property type="entry name" value="PRK02399.1-2"/>
    <property type="match status" value="1"/>
</dbReference>
<proteinExistence type="predicted"/>
<feature type="domain" description="UPF0261" evidence="1">
    <location>
        <begin position="34"/>
        <end position="208"/>
    </location>
</feature>
<gene>
    <name evidence="3" type="ORF">GCM10011574_20620</name>
</gene>
<evidence type="ECO:0000313" key="3">
    <source>
        <dbReference type="EMBL" id="GGO07271.1"/>
    </source>
</evidence>
<dbReference type="Pfam" id="PF06792">
    <property type="entry name" value="UPF0261"/>
    <property type="match status" value="1"/>
</dbReference>
<keyword evidence="4" id="KW-1185">Reference proteome</keyword>
<dbReference type="PANTHER" id="PTHR31862">
    <property type="entry name" value="UPF0261 DOMAIN PROTEIN (AFU_ORTHOLOGUE AFUA_1G10120)"/>
    <property type="match status" value="1"/>
</dbReference>
<protein>
    <submittedName>
        <fullName evidence="3">Uncharacterized protein</fullName>
    </submittedName>
</protein>
<dbReference type="Proteomes" id="UP000653480">
    <property type="component" value="Unassembled WGS sequence"/>
</dbReference>
<dbReference type="AlphaFoldDB" id="A0A8H9GXG3"/>
<dbReference type="InterPro" id="IPR051353">
    <property type="entry name" value="Tobamovirus_resist_UPF0261"/>
</dbReference>
<dbReference type="InterPro" id="IPR056778">
    <property type="entry name" value="UPF0261_C"/>
</dbReference>
<reference evidence="3" key="1">
    <citation type="journal article" date="2014" name="Int. J. Syst. Evol. Microbiol.">
        <title>Complete genome sequence of Corynebacterium casei LMG S-19264T (=DSM 44701T), isolated from a smear-ripened cheese.</title>
        <authorList>
            <consortium name="US DOE Joint Genome Institute (JGI-PGF)"/>
            <person name="Walter F."/>
            <person name="Albersmeier A."/>
            <person name="Kalinowski J."/>
            <person name="Ruckert C."/>
        </authorList>
    </citation>
    <scope>NUCLEOTIDE SEQUENCE</scope>
    <source>
        <strain evidence="3">CGMCC 4.7138</strain>
    </source>
</reference>
<name>A0A8H9GXG3_9ACTN</name>
<dbReference type="InterPro" id="IPR044122">
    <property type="entry name" value="UPF0261_N"/>
</dbReference>